<evidence type="ECO:0000313" key="4">
    <source>
        <dbReference type="Proteomes" id="UP000475117"/>
    </source>
</evidence>
<keyword evidence="2" id="KW-0472">Membrane</keyword>
<evidence type="ECO:0000313" key="3">
    <source>
        <dbReference type="EMBL" id="QQL44372.1"/>
    </source>
</evidence>
<keyword evidence="2" id="KW-0812">Transmembrane</keyword>
<gene>
    <name evidence="3" type="ORF">G3M56_010820</name>
</gene>
<proteinExistence type="predicted"/>
<dbReference type="Proteomes" id="UP000475117">
    <property type="component" value="Chromosome"/>
</dbReference>
<dbReference type="EMBL" id="CP066776">
    <property type="protein sequence ID" value="QQL44372.1"/>
    <property type="molecule type" value="Genomic_DNA"/>
</dbReference>
<feature type="region of interest" description="Disordered" evidence="1">
    <location>
        <begin position="1"/>
        <end position="30"/>
    </location>
</feature>
<dbReference type="KEGG" id="soa:G3M56_010820"/>
<dbReference type="AlphaFoldDB" id="A0A6B3L0M8"/>
<protein>
    <submittedName>
        <fullName evidence="3">Gldg family protein</fullName>
    </submittedName>
</protein>
<keyword evidence="4" id="KW-1185">Reference proteome</keyword>
<feature type="transmembrane region" description="Helical" evidence="2">
    <location>
        <begin position="38"/>
        <end position="61"/>
    </location>
</feature>
<name>A0A6B3L0M8_9BACT</name>
<feature type="transmembrane region" description="Helical" evidence="2">
    <location>
        <begin position="485"/>
        <end position="505"/>
    </location>
</feature>
<keyword evidence="2" id="KW-1133">Transmembrane helix</keyword>
<evidence type="ECO:0000256" key="1">
    <source>
        <dbReference type="SAM" id="MobiDB-lite"/>
    </source>
</evidence>
<dbReference type="RefSeq" id="WP_164362071.1">
    <property type="nucleotide sequence ID" value="NZ_CP066776.1"/>
</dbReference>
<organism evidence="3 4">
    <name type="scientific">Sulfuriroseicoccus oceanibius</name>
    <dbReference type="NCBI Taxonomy" id="2707525"/>
    <lineage>
        <taxon>Bacteria</taxon>
        <taxon>Pseudomonadati</taxon>
        <taxon>Verrucomicrobiota</taxon>
        <taxon>Verrucomicrobiia</taxon>
        <taxon>Verrucomicrobiales</taxon>
        <taxon>Verrucomicrobiaceae</taxon>
        <taxon>Sulfuriroseicoccus</taxon>
    </lineage>
</organism>
<evidence type="ECO:0000256" key="2">
    <source>
        <dbReference type="SAM" id="Phobius"/>
    </source>
</evidence>
<sequence length="510" mass="55983">MSSTDPKNDQAPADAKAKEPKQGAKATRMRSAAHAANTSVQIGLLVVIFLVANFGAAKWFIKKDLSPNEQNTLSETTRNVIDQIDADTRIITAFSQNSPDFQRVVELTELYDDEAGTRVSSEVLDPVRNPTRSREISAKFNHEFTGNAVLIIQGDTMREIPEDELFHLERNRQGEWVRGAFGGEDAITSTLLELESEQRRVLYIITGKGPWPRTPKGSGADTLATLIAKRQGVEVRELSLTDITEIPADASAVVVANAKYDFNGAEIRMLHRFFEERKGGIITLLNPEASLPNYYAFLRLYGIDPVPQVAVTRASQLGGNDATIFEVPVDFVAGPELTDPFLNIDATFPGRSSHLIVDEANDELFRRKISVAKVAISKPEFWGESTPAATPATFDAATDTDGPLTLAAIVEKRSVEDKKLGVRSARMAVIANPHLLDPTTLTQENVDFLFSAISWSMGQSSMIGITPAQPSIFKLTLKEGSQGTLTWVICALMPAITLIIAYLVWQRRRA</sequence>
<reference evidence="3 4" key="1">
    <citation type="submission" date="2020-12" db="EMBL/GenBank/DDBJ databases">
        <title>Sulforoseuscoccus oceanibium gen. nov., sp. nov., a representative of the phylum Verrucomicrobia with special cytoplasmic membrane, and proposal of Sulforoseuscoccusaceae fam. nov.</title>
        <authorList>
            <person name="Xi F."/>
        </authorList>
    </citation>
    <scope>NUCLEOTIDE SEQUENCE [LARGE SCALE GENOMIC DNA]</scope>
    <source>
        <strain evidence="3 4">T37</strain>
    </source>
</reference>
<accession>A0A6B3L0M8</accession>